<organism evidence="1 2">
    <name type="scientific">Neorhizobium huautlense</name>
    <dbReference type="NCBI Taxonomy" id="67774"/>
    <lineage>
        <taxon>Bacteria</taxon>
        <taxon>Pseudomonadati</taxon>
        <taxon>Pseudomonadota</taxon>
        <taxon>Alphaproteobacteria</taxon>
        <taxon>Hyphomicrobiales</taxon>
        <taxon>Rhizobiaceae</taxon>
        <taxon>Rhizobium/Agrobacterium group</taxon>
        <taxon>Neorhizobium</taxon>
    </lineage>
</organism>
<reference evidence="1 2" key="1">
    <citation type="submission" date="2023-07" db="EMBL/GenBank/DDBJ databases">
        <title>Sorghum-associated microbial communities from plants grown in Nebraska, USA.</title>
        <authorList>
            <person name="Schachtman D."/>
        </authorList>
    </citation>
    <scope>NUCLEOTIDE SEQUENCE [LARGE SCALE GENOMIC DNA]</scope>
    <source>
        <strain evidence="1 2">DS1307</strain>
    </source>
</reference>
<evidence type="ECO:0008006" key="3">
    <source>
        <dbReference type="Google" id="ProtNLM"/>
    </source>
</evidence>
<dbReference type="EMBL" id="JAUSRF010000009">
    <property type="protein sequence ID" value="MDP9838316.1"/>
    <property type="molecule type" value="Genomic_DNA"/>
</dbReference>
<protein>
    <recommendedName>
        <fullName evidence="3">Antitoxin</fullName>
    </recommendedName>
</protein>
<evidence type="ECO:0000313" key="2">
    <source>
        <dbReference type="Proteomes" id="UP001241472"/>
    </source>
</evidence>
<accession>A0ABT9PV16</accession>
<sequence length="84" mass="9436">MARAIQISATEFARGFGKYRDEAFSTDVIEVTSHGRVIGGYLGAAELERYRRLKQKEREALRIEDIDETLLAEIEAAEYGVVGK</sequence>
<gene>
    <name evidence="1" type="ORF">J2T09_003083</name>
</gene>
<comment type="caution">
    <text evidence="1">The sequence shown here is derived from an EMBL/GenBank/DDBJ whole genome shotgun (WGS) entry which is preliminary data.</text>
</comment>
<name>A0ABT9PV16_9HYPH</name>
<proteinExistence type="predicted"/>
<dbReference type="Proteomes" id="UP001241472">
    <property type="component" value="Unassembled WGS sequence"/>
</dbReference>
<dbReference type="RefSeq" id="WP_306836084.1">
    <property type="nucleotide sequence ID" value="NZ_JAUSRF010000009.1"/>
</dbReference>
<evidence type="ECO:0000313" key="1">
    <source>
        <dbReference type="EMBL" id="MDP9838316.1"/>
    </source>
</evidence>
<keyword evidence="2" id="KW-1185">Reference proteome</keyword>